<name>A0A6N2BAA2_SOLCI</name>
<organism evidence="1">
    <name type="scientific">Solanum chilense</name>
    <name type="common">Tomato</name>
    <name type="synonym">Lycopersicon chilense</name>
    <dbReference type="NCBI Taxonomy" id="4083"/>
    <lineage>
        <taxon>Eukaryota</taxon>
        <taxon>Viridiplantae</taxon>
        <taxon>Streptophyta</taxon>
        <taxon>Embryophyta</taxon>
        <taxon>Tracheophyta</taxon>
        <taxon>Spermatophyta</taxon>
        <taxon>Magnoliopsida</taxon>
        <taxon>eudicotyledons</taxon>
        <taxon>Gunneridae</taxon>
        <taxon>Pentapetalae</taxon>
        <taxon>asterids</taxon>
        <taxon>lamiids</taxon>
        <taxon>Solanales</taxon>
        <taxon>Solanaceae</taxon>
        <taxon>Solanoideae</taxon>
        <taxon>Solaneae</taxon>
        <taxon>Solanum</taxon>
        <taxon>Solanum subgen. Lycopersicon</taxon>
    </lineage>
</organism>
<evidence type="ECO:0000313" key="1">
    <source>
        <dbReference type="EMBL" id="TMW91596.1"/>
    </source>
</evidence>
<proteinExistence type="predicted"/>
<feature type="non-terminal residue" evidence="1">
    <location>
        <position position="1"/>
    </location>
</feature>
<comment type="caution">
    <text evidence="1">The sequence shown here is derived from an EMBL/GenBank/DDBJ whole genome shotgun (WGS) entry which is preliminary data.</text>
</comment>
<sequence length="176" mass="20817">VWGGALLNLQVKEIQANKVILKQELEHKVLFILIPLLCQELLQWKVHIQWEVHHILLPESHKQLHNQVNQLLFVLTQHLCQDLLKIEFKLGLKEDWEEQKLMQEKPHLLLKGLVLLVNCHLYQVTRDHTVLPHLLLLLEKTKGLQLVLMFTLILQLEPKYLLLVNQVRRFCIGQQN</sequence>
<gene>
    <name evidence="1" type="ORF">EJD97_014130</name>
</gene>
<reference evidence="1" key="1">
    <citation type="submission" date="2019-05" db="EMBL/GenBank/DDBJ databases">
        <title>The de novo reference genome and transcriptome assemblies of the wild tomato species Solanum chilense.</title>
        <authorList>
            <person name="Stam R."/>
            <person name="Nosenko T."/>
            <person name="Hoerger A.C."/>
            <person name="Stephan W."/>
            <person name="Seidel M.A."/>
            <person name="Kuhn J.M.M."/>
            <person name="Haberer G."/>
            <person name="Tellier A."/>
        </authorList>
    </citation>
    <scope>NUCLEOTIDE SEQUENCE</scope>
    <source>
        <tissue evidence="1">Mature leaves</tissue>
    </source>
</reference>
<dbReference type="EMBL" id="RXGB01003637">
    <property type="protein sequence ID" value="TMW91596.1"/>
    <property type="molecule type" value="Genomic_DNA"/>
</dbReference>
<accession>A0A6N2BAA2</accession>
<protein>
    <submittedName>
        <fullName evidence="1">Uncharacterized protein</fullName>
    </submittedName>
</protein>
<dbReference type="AlphaFoldDB" id="A0A6N2BAA2"/>